<organism evidence="1 2">
    <name type="scientific">Lymnaea stagnalis</name>
    <name type="common">Great pond snail</name>
    <name type="synonym">Helix stagnalis</name>
    <dbReference type="NCBI Taxonomy" id="6523"/>
    <lineage>
        <taxon>Eukaryota</taxon>
        <taxon>Metazoa</taxon>
        <taxon>Spiralia</taxon>
        <taxon>Lophotrochozoa</taxon>
        <taxon>Mollusca</taxon>
        <taxon>Gastropoda</taxon>
        <taxon>Heterobranchia</taxon>
        <taxon>Euthyneura</taxon>
        <taxon>Panpulmonata</taxon>
        <taxon>Hygrophila</taxon>
        <taxon>Lymnaeoidea</taxon>
        <taxon>Lymnaeidae</taxon>
        <taxon>Lymnaea</taxon>
    </lineage>
</organism>
<dbReference type="GO" id="GO:0019005">
    <property type="term" value="C:SCF ubiquitin ligase complex"/>
    <property type="evidence" value="ECO:0007669"/>
    <property type="project" value="TreeGrafter"/>
</dbReference>
<gene>
    <name evidence="1" type="ORF">GSLYS_00014546001</name>
</gene>
<accession>A0AAV2I2M3</accession>
<evidence type="ECO:0000313" key="2">
    <source>
        <dbReference type="Proteomes" id="UP001497497"/>
    </source>
</evidence>
<name>A0AAV2I2M3_LYMST</name>
<evidence type="ECO:0000313" key="1">
    <source>
        <dbReference type="EMBL" id="CAL1540897.1"/>
    </source>
</evidence>
<protein>
    <recommendedName>
        <fullName evidence="3">Transmembrane protein 183</fullName>
    </recommendedName>
</protein>
<sequence>MPKGGKKGKRRQDLVNSSDISLLDFANARIPQSCGRLKKSVVNPSGAGAMPKSVSAQKLVDKEDEEVLSWLDRDLEDFVIEDIPEEDEEDTALPAAAHTPIKDINKKKKEKGLGGGIIYPADLWFLIGNYVHPEDVGRFAGICRGSYTVTNTAAFWRKIYKRYYYKGKEGLPEHVKPHSMEKLHGLRARVIRSMFFLYQPLVSRVQSRGPMEDEPHVLKGHRCLLAWHQPATKGWLFCFKFQKPSFQSLTSRPSNKLDVYHGYNDLFYNPEGGCSVLQVTCCHFASVASVMGLLLNQIYVTLSAGFRHHRLRLHFDSRIISSNQSSSEMVVVLDDVISIKLLQWWYPGYPFTS</sequence>
<dbReference type="InterPro" id="IPR026509">
    <property type="entry name" value="TMEM183"/>
</dbReference>
<reference evidence="1 2" key="1">
    <citation type="submission" date="2024-04" db="EMBL/GenBank/DDBJ databases">
        <authorList>
            <consortium name="Genoscope - CEA"/>
            <person name="William W."/>
        </authorList>
    </citation>
    <scope>NUCLEOTIDE SEQUENCE [LARGE SCALE GENOMIC DNA]</scope>
</reference>
<keyword evidence="2" id="KW-1185">Reference proteome</keyword>
<dbReference type="AlphaFoldDB" id="A0AAV2I2M3"/>
<proteinExistence type="predicted"/>
<dbReference type="EMBL" id="CAXITT010000404">
    <property type="protein sequence ID" value="CAL1540897.1"/>
    <property type="molecule type" value="Genomic_DNA"/>
</dbReference>
<comment type="caution">
    <text evidence="1">The sequence shown here is derived from an EMBL/GenBank/DDBJ whole genome shotgun (WGS) entry which is preliminary data.</text>
</comment>
<dbReference type="PANTHER" id="PTHR20988">
    <property type="entry name" value="TRANSMEMBRANE PROTEIN 183A-RELATED"/>
    <property type="match status" value="1"/>
</dbReference>
<evidence type="ECO:0008006" key="3">
    <source>
        <dbReference type="Google" id="ProtNLM"/>
    </source>
</evidence>
<dbReference type="Proteomes" id="UP001497497">
    <property type="component" value="Unassembled WGS sequence"/>
</dbReference>
<dbReference type="GO" id="GO:0031647">
    <property type="term" value="P:regulation of protein stability"/>
    <property type="evidence" value="ECO:0007669"/>
    <property type="project" value="TreeGrafter"/>
</dbReference>
<dbReference type="PANTHER" id="PTHR20988:SF2">
    <property type="entry name" value="TRANSMEMBRANE PROTEIN 183A-RELATED"/>
    <property type="match status" value="1"/>
</dbReference>